<protein>
    <submittedName>
        <fullName evidence="2">Uncharacterized protein</fullName>
    </submittedName>
</protein>
<dbReference type="AlphaFoldDB" id="A0A2X0VL72"/>
<feature type="compositionally biased region" description="Acidic residues" evidence="1">
    <location>
        <begin position="91"/>
        <end position="100"/>
    </location>
</feature>
<sequence>MTTSRSAAELVHLVTAIPGVRGIEPGLTSTLKVIGKRMQQQESQQDRFGVIIDEGTNRAIIEVGLDESRPVKEIVRDIQETVIRSLAEPDSRDDDAVNDEGSEHVDNPTGHRVTVRVQSLL</sequence>
<gene>
    <name evidence="2" type="ORF">NCTC9935_00061</name>
</gene>
<evidence type="ECO:0000256" key="1">
    <source>
        <dbReference type="SAM" id="MobiDB-lite"/>
    </source>
</evidence>
<accession>A0A2X0VL72</accession>
<evidence type="ECO:0000313" key="3">
    <source>
        <dbReference type="Proteomes" id="UP000250192"/>
    </source>
</evidence>
<dbReference type="GeneID" id="93757699"/>
<dbReference type="OrthoDB" id="4773951at2"/>
<keyword evidence="3" id="KW-1185">Reference proteome</keyword>
<name>A0A2X0VL72_9ACTO</name>
<feature type="region of interest" description="Disordered" evidence="1">
    <location>
        <begin position="85"/>
        <end position="113"/>
    </location>
</feature>
<proteinExistence type="predicted"/>
<dbReference type="EMBL" id="UAPR01000001">
    <property type="protein sequence ID" value="SPT54521.1"/>
    <property type="molecule type" value="Genomic_DNA"/>
</dbReference>
<organism evidence="2 3">
    <name type="scientific">Schaalia odontolytica</name>
    <dbReference type="NCBI Taxonomy" id="1660"/>
    <lineage>
        <taxon>Bacteria</taxon>
        <taxon>Bacillati</taxon>
        <taxon>Actinomycetota</taxon>
        <taxon>Actinomycetes</taxon>
        <taxon>Actinomycetales</taxon>
        <taxon>Actinomycetaceae</taxon>
        <taxon>Schaalia</taxon>
    </lineage>
</organism>
<dbReference type="Proteomes" id="UP000250192">
    <property type="component" value="Unassembled WGS sequence"/>
</dbReference>
<reference evidence="2 3" key="1">
    <citation type="submission" date="2018-06" db="EMBL/GenBank/DDBJ databases">
        <authorList>
            <consortium name="Pathogen Informatics"/>
            <person name="Doyle S."/>
        </authorList>
    </citation>
    <scope>NUCLEOTIDE SEQUENCE [LARGE SCALE GENOMIC DNA]</scope>
    <source>
        <strain evidence="2 3">NCTC9935</strain>
    </source>
</reference>
<evidence type="ECO:0000313" key="2">
    <source>
        <dbReference type="EMBL" id="SPT54521.1"/>
    </source>
</evidence>
<dbReference type="RefSeq" id="WP_111822687.1">
    <property type="nucleotide sequence ID" value="NZ_CBDERX010000039.1"/>
</dbReference>